<evidence type="ECO:0000259" key="16">
    <source>
        <dbReference type="PROSITE" id="PS51217"/>
    </source>
</evidence>
<dbReference type="InterPro" id="IPR014016">
    <property type="entry name" value="UvrD-like_ATP-bd"/>
</dbReference>
<dbReference type="InterPro" id="IPR000212">
    <property type="entry name" value="DNA_helicase_UvrD/REP"/>
</dbReference>
<comment type="catalytic activity">
    <reaction evidence="12 13">
        <text>ATP + H2O = ADP + phosphate + H(+)</text>
        <dbReference type="Rhea" id="RHEA:13065"/>
        <dbReference type="ChEBI" id="CHEBI:15377"/>
        <dbReference type="ChEBI" id="CHEBI:15378"/>
        <dbReference type="ChEBI" id="CHEBI:30616"/>
        <dbReference type="ChEBI" id="CHEBI:43474"/>
        <dbReference type="ChEBI" id="CHEBI:456216"/>
        <dbReference type="EC" id="5.6.2.4"/>
    </reaction>
</comment>
<proteinExistence type="inferred from homology"/>
<dbReference type="CDD" id="cd17932">
    <property type="entry name" value="DEXQc_UvrD"/>
    <property type="match status" value="2"/>
</dbReference>
<comment type="subunit">
    <text evidence="13">Heterodimer of AddA and AddB/RexB.</text>
</comment>
<evidence type="ECO:0000256" key="11">
    <source>
        <dbReference type="ARBA" id="ARBA00034617"/>
    </source>
</evidence>
<protein>
    <recommendedName>
        <fullName evidence="13">ATP-dependent helicase/nuclease subunit A</fullName>
        <ecNumber evidence="13">3.1.-.-</ecNumber>
        <ecNumber evidence="13">5.6.2.4</ecNumber>
    </recommendedName>
    <alternativeName>
        <fullName evidence="13">ATP-dependent helicase/nuclease AddA</fullName>
    </alternativeName>
    <alternativeName>
        <fullName evidence="13">DNA 3'-5' helicase AddA</fullName>
    </alternativeName>
</protein>
<evidence type="ECO:0000256" key="4">
    <source>
        <dbReference type="ARBA" id="ARBA00022801"/>
    </source>
</evidence>
<keyword evidence="18" id="KW-1185">Reference proteome</keyword>
<comment type="similarity">
    <text evidence="13">Belongs to the helicase family. AddA subfamily.</text>
</comment>
<feature type="domain" description="UvrD-like helicase ATP-binding" evidence="15">
    <location>
        <begin position="4"/>
        <end position="456"/>
    </location>
</feature>
<evidence type="ECO:0000313" key="18">
    <source>
        <dbReference type="Proteomes" id="UP001595896"/>
    </source>
</evidence>
<sequence length="1184" mass="135914">MTAKKWTVSQQQAIEQREGPILVAAAAGSGKTAVLVERIIQRLVSGELEISEILVVTFTNAAAAEMRQRISKGLEHELKKRPNSPLLRRQLSLLSRASISTLHAFCKSVLQTYYYEAGVDPRFRLLDQTEAQLTEDEVIEELFEDAYRDDDRFYSLVDYFTGDKDDDALKRLILDLYHFSRANPYPEKWLANMVDVYRSASDEPEWLHDAQQFVKDRFQSLSALYERMLVLCREEDGPQAYLPVLEEEAGTIDRILAATDRESMRLLASPSFKRLPAVKKADKELLDADKQHVVKSGRDTVKDEWKKLYEQFLKEETEFVLDDMAAAAPLLELLAEYTTSFAERYEARKRSVNVLDFHDLEHYCLKLFGEETDAVRSYQRRFKEVLVDEYQDTNFVQEELLLRITSADSMFMVGDVKQSIYRFRLAEPGLFLSKFHRYEKDGAGTRIDLAANFRSRHEILGAVNDLFRKLMSERLGELDYDERSFLRQGAENEPSLERMEPELVICSREGDGDEEDAEAARLEARAAAVRIRRMIDSGFMVIDKELGVQRPVRYSDIAVLMRSMPWAETYVEEFSLYNVPLYADLSTGYFDAVEIRVMLSLLQIIDNPYQDIPLASVLRSPIGGLDEEALAHIRACHPEGSFFTALRMYAGNNPDSRAASFLSELEIWRSDAVEKSLASFIWQLYSDTGYLEYCGGLPGGRQRRANLTALYDRAVQYETTSFRGLFRFLRFIERMKERGEDLGKAGAAGESEDVVRLMTVHKSKGLEFPVVMLAGLNKGFNFQDLNQSYLKHKEMGLAVRLVDPDKRTSYPTLFYYVMREKLRREQLAEEMRVLYVAMTRAEQKLICTLSVKDTAKAVEAWKMSVEGSRVAEASLLKSGSPADWLVPVLMTYRANLTQFAPEAPLHEAESGTRWIISSESVQTLPAPETENGDEERKKLLQHVQKLEPFAAPEKEIQHSLEWRYEHAAAVRTPVKHSVTELKRMQEPDPYAKLITTNKQELAEKPSFASAEQQSGADIGTAVHTVMQFIHYADFDRDGILQELERLVQEEKLTKAEADAVPPEWIERFFKSDTGLALRKARYVYRELPFNIRIPASGFYPNWTGPDENLFIQGIIDCVYQNENGDWVILDYKTDRAQDAESLRARYHFQLKMYQQALEEAWGQKNTEAVIIAMRTGERIRLEEK</sequence>
<evidence type="ECO:0000256" key="3">
    <source>
        <dbReference type="ARBA" id="ARBA00022763"/>
    </source>
</evidence>
<evidence type="ECO:0000256" key="9">
    <source>
        <dbReference type="ARBA" id="ARBA00023204"/>
    </source>
</evidence>
<gene>
    <name evidence="13 17" type="primary">addA</name>
    <name evidence="17" type="ORF">ACFO4L_04285</name>
</gene>
<comment type="catalytic activity">
    <reaction evidence="11 13">
        <text>Couples ATP hydrolysis with the unwinding of duplex DNA by translocating in the 3'-5' direction.</text>
        <dbReference type="EC" id="5.6.2.4"/>
    </reaction>
</comment>
<feature type="domain" description="UvrD-like helicase C-terminal" evidence="16">
    <location>
        <begin position="484"/>
        <end position="765"/>
    </location>
</feature>
<dbReference type="InterPro" id="IPR014017">
    <property type="entry name" value="DNA_helicase_UvrD-like_C"/>
</dbReference>
<comment type="caution">
    <text evidence="17">The sequence shown here is derived from an EMBL/GenBank/DDBJ whole genome shotgun (WGS) entry which is preliminary data.</text>
</comment>
<dbReference type="GO" id="GO:0003678">
    <property type="term" value="F:DNA helicase activity"/>
    <property type="evidence" value="ECO:0007669"/>
    <property type="project" value="UniProtKB-EC"/>
</dbReference>
<keyword evidence="6 13" id="KW-0269">Exonuclease</keyword>
<keyword evidence="1 13" id="KW-0540">Nuclease</keyword>
<reference evidence="18" key="1">
    <citation type="journal article" date="2019" name="Int. J. Syst. Evol. Microbiol.">
        <title>The Global Catalogue of Microorganisms (GCM) 10K type strain sequencing project: providing services to taxonomists for standard genome sequencing and annotation.</title>
        <authorList>
            <consortium name="The Broad Institute Genomics Platform"/>
            <consortium name="The Broad Institute Genome Sequencing Center for Infectious Disease"/>
            <person name="Wu L."/>
            <person name="Ma J."/>
        </authorList>
    </citation>
    <scope>NUCLEOTIDE SEQUENCE [LARGE SCALE GENOMIC DNA]</scope>
    <source>
        <strain evidence="18">JCM 12165</strain>
    </source>
</reference>
<evidence type="ECO:0000256" key="14">
    <source>
        <dbReference type="PROSITE-ProRule" id="PRU00560"/>
    </source>
</evidence>
<dbReference type="SUPFAM" id="SSF52540">
    <property type="entry name" value="P-loop containing nucleoside triphosphate hydrolases"/>
    <property type="match status" value="1"/>
</dbReference>
<dbReference type="EMBL" id="JBHSGK010000003">
    <property type="protein sequence ID" value="MFC4735798.1"/>
    <property type="molecule type" value="Genomic_DNA"/>
</dbReference>
<dbReference type="PANTHER" id="PTHR11070">
    <property type="entry name" value="UVRD / RECB / PCRA DNA HELICASE FAMILY MEMBER"/>
    <property type="match status" value="1"/>
</dbReference>
<dbReference type="Gene3D" id="3.90.320.10">
    <property type="match status" value="1"/>
</dbReference>
<evidence type="ECO:0000259" key="15">
    <source>
        <dbReference type="PROSITE" id="PS51198"/>
    </source>
</evidence>
<evidence type="ECO:0000313" key="17">
    <source>
        <dbReference type="EMBL" id="MFC4735798.1"/>
    </source>
</evidence>
<evidence type="ECO:0000256" key="13">
    <source>
        <dbReference type="HAMAP-Rule" id="MF_01451"/>
    </source>
</evidence>
<accession>A0ABV9NR59</accession>
<dbReference type="Pfam" id="PF13361">
    <property type="entry name" value="UvrD_C"/>
    <property type="match status" value="2"/>
</dbReference>
<feature type="binding site" evidence="14">
    <location>
        <begin position="25"/>
        <end position="32"/>
    </location>
    <ligand>
        <name>ATP</name>
        <dbReference type="ChEBI" id="CHEBI:30616"/>
    </ligand>
</feature>
<dbReference type="SUPFAM" id="SSF52980">
    <property type="entry name" value="Restriction endonuclease-like"/>
    <property type="match status" value="1"/>
</dbReference>
<dbReference type="Gene3D" id="3.40.50.300">
    <property type="entry name" value="P-loop containing nucleotide triphosphate hydrolases"/>
    <property type="match status" value="4"/>
</dbReference>
<dbReference type="CDD" id="cd18807">
    <property type="entry name" value="SF1_C_UvrD"/>
    <property type="match status" value="1"/>
</dbReference>
<keyword evidence="4 13" id="KW-0378">Hydrolase</keyword>
<evidence type="ECO:0000256" key="2">
    <source>
        <dbReference type="ARBA" id="ARBA00022741"/>
    </source>
</evidence>
<evidence type="ECO:0000256" key="5">
    <source>
        <dbReference type="ARBA" id="ARBA00022806"/>
    </source>
</evidence>
<organism evidence="17 18">
    <name type="scientific">Bacillus daqingensis</name>
    <dbReference type="NCBI Taxonomy" id="872396"/>
    <lineage>
        <taxon>Bacteria</taxon>
        <taxon>Bacillati</taxon>
        <taxon>Bacillota</taxon>
        <taxon>Bacilli</taxon>
        <taxon>Bacillales</taxon>
        <taxon>Bacillaceae</taxon>
        <taxon>Bacillus</taxon>
    </lineage>
</organism>
<keyword evidence="3 13" id="KW-0227">DNA damage</keyword>
<dbReference type="InterPro" id="IPR011335">
    <property type="entry name" value="Restrct_endonuc-II-like"/>
</dbReference>
<dbReference type="HAMAP" id="MF_01451">
    <property type="entry name" value="AddA"/>
    <property type="match status" value="1"/>
</dbReference>
<dbReference type="RefSeq" id="WP_377908436.1">
    <property type="nucleotide sequence ID" value="NZ_JBHSGK010000003.1"/>
</dbReference>
<evidence type="ECO:0000256" key="1">
    <source>
        <dbReference type="ARBA" id="ARBA00022722"/>
    </source>
</evidence>
<keyword evidence="10 13" id="KW-0413">Isomerase</keyword>
<keyword evidence="7 13" id="KW-0067">ATP-binding</keyword>
<dbReference type="GO" id="GO:0016787">
    <property type="term" value="F:hydrolase activity"/>
    <property type="evidence" value="ECO:0007669"/>
    <property type="project" value="UniProtKB-KW"/>
</dbReference>
<evidence type="ECO:0000256" key="7">
    <source>
        <dbReference type="ARBA" id="ARBA00022840"/>
    </source>
</evidence>
<keyword evidence="5 13" id="KW-0347">Helicase</keyword>
<evidence type="ECO:0000256" key="8">
    <source>
        <dbReference type="ARBA" id="ARBA00023125"/>
    </source>
</evidence>
<dbReference type="PANTHER" id="PTHR11070:SF48">
    <property type="entry name" value="ATP-DEPENDENT HELICASE_NUCLEASE SUBUNIT A"/>
    <property type="match status" value="1"/>
</dbReference>
<evidence type="ECO:0000256" key="6">
    <source>
        <dbReference type="ARBA" id="ARBA00022839"/>
    </source>
</evidence>
<keyword evidence="2 13" id="KW-0547">Nucleotide-binding</keyword>
<keyword evidence="8 13" id="KW-0238">DNA-binding</keyword>
<evidence type="ECO:0000256" key="10">
    <source>
        <dbReference type="ARBA" id="ARBA00023235"/>
    </source>
</evidence>
<name>A0ABV9NR59_9BACI</name>
<dbReference type="Pfam" id="PF12705">
    <property type="entry name" value="PDDEXK_1"/>
    <property type="match status" value="1"/>
</dbReference>
<dbReference type="EC" id="3.1.-.-" evidence="13"/>
<dbReference type="InterPro" id="IPR027417">
    <property type="entry name" value="P-loop_NTPase"/>
</dbReference>
<dbReference type="NCBIfam" id="TIGR02785">
    <property type="entry name" value="addA_Gpos"/>
    <property type="match status" value="1"/>
</dbReference>
<dbReference type="Pfam" id="PF00580">
    <property type="entry name" value="UvrD-helicase"/>
    <property type="match status" value="1"/>
</dbReference>
<dbReference type="PROSITE" id="PS51198">
    <property type="entry name" value="UVRD_HELICASE_ATP_BIND"/>
    <property type="match status" value="1"/>
</dbReference>
<dbReference type="Proteomes" id="UP001595896">
    <property type="component" value="Unassembled WGS sequence"/>
</dbReference>
<evidence type="ECO:0000256" key="12">
    <source>
        <dbReference type="ARBA" id="ARBA00048988"/>
    </source>
</evidence>
<keyword evidence="9 13" id="KW-0234">DNA repair</keyword>
<dbReference type="InterPro" id="IPR038726">
    <property type="entry name" value="PDDEXK_AddAB-type"/>
</dbReference>
<dbReference type="EC" id="5.6.2.4" evidence="13"/>
<dbReference type="PROSITE" id="PS51217">
    <property type="entry name" value="UVRD_HELICASE_CTER"/>
    <property type="match status" value="1"/>
</dbReference>
<comment type="function">
    <text evidence="13">The heterodimer acts as both an ATP-dependent DNA helicase and an ATP-dependent, dual-direction single-stranded exonuclease. Recognizes the chi site generating a DNA molecule suitable for the initiation of homologous recombination. The AddA nuclease domain is required for chi fragment generation; this subunit has the helicase and 3' -&gt; 5' nuclease activities.</text>
</comment>
<dbReference type="InterPro" id="IPR014152">
    <property type="entry name" value="AddA"/>
</dbReference>
<comment type="cofactor">
    <cofactor evidence="13">
        <name>Mg(2+)</name>
        <dbReference type="ChEBI" id="CHEBI:18420"/>
    </cofactor>
</comment>
<dbReference type="InterPro" id="IPR011604">
    <property type="entry name" value="PDDEXK-like_dom_sf"/>
</dbReference>